<dbReference type="Pfam" id="PF03705">
    <property type="entry name" value="CheR_N"/>
    <property type="match status" value="1"/>
</dbReference>
<proteinExistence type="predicted"/>
<dbReference type="SUPFAM" id="SSF47757">
    <property type="entry name" value="Chemotaxis receptor methyltransferase CheR, N-terminal domain"/>
    <property type="match status" value="1"/>
</dbReference>
<dbReference type="PROSITE" id="PS50123">
    <property type="entry name" value="CHER"/>
    <property type="match status" value="1"/>
</dbReference>
<dbReference type="InterPro" id="IPR036804">
    <property type="entry name" value="CheR_N_sf"/>
</dbReference>
<dbReference type="InterPro" id="IPR000780">
    <property type="entry name" value="CheR_MeTrfase"/>
</dbReference>
<dbReference type="SUPFAM" id="SSF53335">
    <property type="entry name" value="S-adenosyl-L-methionine-dependent methyltransferases"/>
    <property type="match status" value="1"/>
</dbReference>
<evidence type="ECO:0000313" key="7">
    <source>
        <dbReference type="EMBL" id="PID58531.1"/>
    </source>
</evidence>
<dbReference type="Gene3D" id="1.10.155.10">
    <property type="entry name" value="Chemotaxis receptor methyltransferase CheR, N-terminal domain"/>
    <property type="match status" value="1"/>
</dbReference>
<dbReference type="InterPro" id="IPR022641">
    <property type="entry name" value="CheR_N"/>
</dbReference>
<sequence>MTLQQQQDFEIIRDLIWEKSGIYFENTKRQYCLRRLQNRMILRGCRGLKEYYHILQYESSGAELSELLNLLTTTETYFFRNTPQLRSFQEEILPDILRRKQQNGEAHLHFWSAGCSSGEEAYTIAMLLLETLPENHAWKISIAGTDINTDVLIKAREAVYSGRALRDTPETYIHKYFQKEGDLYRLSDRVKNMVRFRKGNLIQSDDASLLQSLDCIFCRNVLIYFNLESCRQVIEIFYNNLARHGYLLLGHSESLYRITAIFALKKLQHSLVYYKE</sequence>
<dbReference type="Proteomes" id="UP000229740">
    <property type="component" value="Unassembled WGS sequence"/>
</dbReference>
<accession>A0A2G6E9S9</accession>
<evidence type="ECO:0000256" key="2">
    <source>
        <dbReference type="ARBA" id="ARBA00012534"/>
    </source>
</evidence>
<evidence type="ECO:0000256" key="1">
    <source>
        <dbReference type="ARBA" id="ARBA00001541"/>
    </source>
</evidence>
<keyword evidence="5" id="KW-0949">S-adenosyl-L-methionine</keyword>
<dbReference type="PANTHER" id="PTHR24422:SF10">
    <property type="entry name" value="CHEMOTAXIS PROTEIN METHYLTRANSFERASE 2"/>
    <property type="match status" value="1"/>
</dbReference>
<feature type="domain" description="CheR-type methyltransferase" evidence="6">
    <location>
        <begin position="1"/>
        <end position="276"/>
    </location>
</feature>
<dbReference type="InterPro" id="IPR026024">
    <property type="entry name" value="Chemotaxis_MeTrfase_CheR"/>
</dbReference>
<dbReference type="AlphaFoldDB" id="A0A2G6E9S9"/>
<dbReference type="InterPro" id="IPR050903">
    <property type="entry name" value="Bact_Chemotaxis_MeTrfase"/>
</dbReference>
<dbReference type="InterPro" id="IPR022642">
    <property type="entry name" value="CheR_C"/>
</dbReference>
<keyword evidence="4" id="KW-0808">Transferase</keyword>
<dbReference type="Pfam" id="PF01739">
    <property type="entry name" value="CheR"/>
    <property type="match status" value="1"/>
</dbReference>
<dbReference type="PIRSF" id="PIRSF000410">
    <property type="entry name" value="CheR"/>
    <property type="match status" value="1"/>
</dbReference>
<name>A0A2G6E9S9_9BACT</name>
<evidence type="ECO:0000256" key="4">
    <source>
        <dbReference type="ARBA" id="ARBA00022679"/>
    </source>
</evidence>
<dbReference type="Gene3D" id="3.40.50.150">
    <property type="entry name" value="Vaccinia Virus protein VP39"/>
    <property type="match status" value="1"/>
</dbReference>
<dbReference type="PANTHER" id="PTHR24422">
    <property type="entry name" value="CHEMOTAXIS PROTEIN METHYLTRANSFERASE"/>
    <property type="match status" value="1"/>
</dbReference>
<dbReference type="GO" id="GO:0008983">
    <property type="term" value="F:protein-glutamate O-methyltransferase activity"/>
    <property type="evidence" value="ECO:0007669"/>
    <property type="project" value="UniProtKB-EC"/>
</dbReference>
<protein>
    <recommendedName>
        <fullName evidence="2">protein-glutamate O-methyltransferase</fullName>
        <ecNumber evidence="2">2.1.1.80</ecNumber>
    </recommendedName>
</protein>
<dbReference type="InterPro" id="IPR029063">
    <property type="entry name" value="SAM-dependent_MTases_sf"/>
</dbReference>
<comment type="catalytic activity">
    <reaction evidence="1">
        <text>L-glutamyl-[protein] + S-adenosyl-L-methionine = [protein]-L-glutamate 5-O-methyl ester + S-adenosyl-L-homocysteine</text>
        <dbReference type="Rhea" id="RHEA:24452"/>
        <dbReference type="Rhea" id="RHEA-COMP:10208"/>
        <dbReference type="Rhea" id="RHEA-COMP:10311"/>
        <dbReference type="ChEBI" id="CHEBI:29973"/>
        <dbReference type="ChEBI" id="CHEBI:57856"/>
        <dbReference type="ChEBI" id="CHEBI:59789"/>
        <dbReference type="ChEBI" id="CHEBI:82795"/>
        <dbReference type="EC" id="2.1.1.80"/>
    </reaction>
</comment>
<reference evidence="7 8" key="1">
    <citation type="submission" date="2017-10" db="EMBL/GenBank/DDBJ databases">
        <title>Novel microbial diversity and functional potential in the marine mammal oral microbiome.</title>
        <authorList>
            <person name="Dudek N.K."/>
            <person name="Sun C.L."/>
            <person name="Burstein D."/>
            <person name="Kantor R.S."/>
            <person name="Aliaga Goltsman D.S."/>
            <person name="Bik E.M."/>
            <person name="Thomas B.C."/>
            <person name="Banfield J.F."/>
            <person name="Relman D.A."/>
        </authorList>
    </citation>
    <scope>NUCLEOTIDE SEQUENCE [LARGE SCALE GENOMIC DNA]</scope>
    <source>
        <strain evidence="7">DOLZORAL124_49_17</strain>
    </source>
</reference>
<evidence type="ECO:0000256" key="5">
    <source>
        <dbReference type="ARBA" id="ARBA00022691"/>
    </source>
</evidence>
<organism evidence="7 8">
    <name type="scientific">candidate division KSB3 bacterium</name>
    <dbReference type="NCBI Taxonomy" id="2044937"/>
    <lineage>
        <taxon>Bacteria</taxon>
        <taxon>candidate division KSB3</taxon>
    </lineage>
</organism>
<gene>
    <name evidence="7" type="ORF">CSB45_03030</name>
</gene>
<evidence type="ECO:0000313" key="8">
    <source>
        <dbReference type="Proteomes" id="UP000229740"/>
    </source>
</evidence>
<dbReference type="EMBL" id="PDPS01000022">
    <property type="protein sequence ID" value="PID58531.1"/>
    <property type="molecule type" value="Genomic_DNA"/>
</dbReference>
<comment type="caution">
    <text evidence="7">The sequence shown here is derived from an EMBL/GenBank/DDBJ whole genome shotgun (WGS) entry which is preliminary data.</text>
</comment>
<evidence type="ECO:0000256" key="3">
    <source>
        <dbReference type="ARBA" id="ARBA00022603"/>
    </source>
</evidence>
<evidence type="ECO:0000259" key="6">
    <source>
        <dbReference type="PROSITE" id="PS50123"/>
    </source>
</evidence>
<dbReference type="PRINTS" id="PR00996">
    <property type="entry name" value="CHERMTFRASE"/>
</dbReference>
<dbReference type="EC" id="2.1.1.80" evidence="2"/>
<keyword evidence="3" id="KW-0489">Methyltransferase</keyword>
<dbReference type="GO" id="GO:0032259">
    <property type="term" value="P:methylation"/>
    <property type="evidence" value="ECO:0007669"/>
    <property type="project" value="UniProtKB-KW"/>
</dbReference>
<dbReference type="SMART" id="SM00138">
    <property type="entry name" value="MeTrc"/>
    <property type="match status" value="1"/>
</dbReference>